<feature type="region of interest" description="Disordered" evidence="1">
    <location>
        <begin position="285"/>
        <end position="318"/>
    </location>
</feature>
<sequence>MSVLRSKPTVSALIDELEKLRQPLSSALAQELHQHQQPQQNSPNDVVNDLLNLLYFGSLFDVKSRNDFTSTMLTRTHERGCCLTYDYVTDEATDLLSENDLDSIAVLAGSLVSRPADSSLSHKNALQRCLHHANLWLSRAQQPIHSDSDLNYAGLRERLNKIMTSEYFITTSEIKAPVEVAAAGNYASFPGSTLLDKRFDLMGQALFVFFQWELGGDEGTANLQGHGSGDDQSDPDMELQNDEIDAENGVEMGSCEQEQTKLPMDTGSNHKDVEVNKQQYYPRRGYQNLRGGRGDRGGGRGGYQNDHNQFHDKPANYYPRNNYYNNRGRGGGRSYFNHDSGDKINPVVGHIGVVES</sequence>
<evidence type="ECO:0000313" key="3">
    <source>
        <dbReference type="Proteomes" id="UP001367508"/>
    </source>
</evidence>
<comment type="caution">
    <text evidence="2">The sequence shown here is derived from an EMBL/GenBank/DDBJ whole genome shotgun (WGS) entry which is preliminary data.</text>
</comment>
<name>A0AAN9MW97_CANGL</name>
<evidence type="ECO:0000256" key="1">
    <source>
        <dbReference type="SAM" id="MobiDB-lite"/>
    </source>
</evidence>
<dbReference type="EMBL" id="JAYMYQ010000001">
    <property type="protein sequence ID" value="KAK7362144.1"/>
    <property type="molecule type" value="Genomic_DNA"/>
</dbReference>
<organism evidence="2 3">
    <name type="scientific">Canavalia gladiata</name>
    <name type="common">Sword bean</name>
    <name type="synonym">Dolichos gladiatus</name>
    <dbReference type="NCBI Taxonomy" id="3824"/>
    <lineage>
        <taxon>Eukaryota</taxon>
        <taxon>Viridiplantae</taxon>
        <taxon>Streptophyta</taxon>
        <taxon>Embryophyta</taxon>
        <taxon>Tracheophyta</taxon>
        <taxon>Spermatophyta</taxon>
        <taxon>Magnoliopsida</taxon>
        <taxon>eudicotyledons</taxon>
        <taxon>Gunneridae</taxon>
        <taxon>Pentapetalae</taxon>
        <taxon>rosids</taxon>
        <taxon>fabids</taxon>
        <taxon>Fabales</taxon>
        <taxon>Fabaceae</taxon>
        <taxon>Papilionoideae</taxon>
        <taxon>50 kb inversion clade</taxon>
        <taxon>NPAAA clade</taxon>
        <taxon>indigoferoid/millettioid clade</taxon>
        <taxon>Phaseoleae</taxon>
        <taxon>Canavalia</taxon>
    </lineage>
</organism>
<dbReference type="AlphaFoldDB" id="A0AAN9MW97"/>
<reference evidence="2 3" key="1">
    <citation type="submission" date="2024-01" db="EMBL/GenBank/DDBJ databases">
        <title>The genomes of 5 underutilized Papilionoideae crops provide insights into root nodulation and disease resistanc.</title>
        <authorList>
            <person name="Jiang F."/>
        </authorList>
    </citation>
    <scope>NUCLEOTIDE SEQUENCE [LARGE SCALE GENOMIC DNA]</scope>
    <source>
        <strain evidence="2">LVBAO_FW01</strain>
        <tissue evidence="2">Leaves</tissue>
    </source>
</reference>
<proteinExistence type="predicted"/>
<dbReference type="PANTHER" id="PTHR37736">
    <property type="entry name" value="GLYCINE-RICH PROTEIN"/>
    <property type="match status" value="1"/>
</dbReference>
<dbReference type="Proteomes" id="UP001367508">
    <property type="component" value="Unassembled WGS sequence"/>
</dbReference>
<accession>A0AAN9MW97</accession>
<dbReference type="PANTHER" id="PTHR37736:SF1">
    <property type="entry name" value="GLYCINE-RICH PROTEIN"/>
    <property type="match status" value="1"/>
</dbReference>
<evidence type="ECO:0000313" key="2">
    <source>
        <dbReference type="EMBL" id="KAK7362144.1"/>
    </source>
</evidence>
<protein>
    <submittedName>
        <fullName evidence="2">Uncharacterized protein</fullName>
    </submittedName>
</protein>
<keyword evidence="3" id="KW-1185">Reference proteome</keyword>
<gene>
    <name evidence="2" type="ORF">VNO77_04247</name>
</gene>